<comment type="caution">
    <text evidence="2">The sequence shown here is derived from an EMBL/GenBank/DDBJ whole genome shotgun (WGS) entry which is preliminary data.</text>
</comment>
<accession>A0A0F8ZZT2</accession>
<proteinExistence type="predicted"/>
<sequence>MSIIDLTDHSVSGTDSEFKQKREEAFSLEKSASHGTRGLPLGSSSDPPTSFITNCLFICKPGSPAITGIPGDEPFNRDKCMFTEEKNGSITVRLNNWAIVPREQYEDLVEENKKLKQLLS</sequence>
<feature type="compositionally biased region" description="Basic and acidic residues" evidence="1">
    <location>
        <begin position="16"/>
        <end position="27"/>
    </location>
</feature>
<gene>
    <name evidence="2" type="ORF">LCGC14_2909250</name>
</gene>
<reference evidence="2" key="1">
    <citation type="journal article" date="2015" name="Nature">
        <title>Complex archaea that bridge the gap between prokaryotes and eukaryotes.</title>
        <authorList>
            <person name="Spang A."/>
            <person name="Saw J.H."/>
            <person name="Jorgensen S.L."/>
            <person name="Zaremba-Niedzwiedzka K."/>
            <person name="Martijn J."/>
            <person name="Lind A.E."/>
            <person name="van Eijk R."/>
            <person name="Schleper C."/>
            <person name="Guy L."/>
            <person name="Ettema T.J."/>
        </authorList>
    </citation>
    <scope>NUCLEOTIDE SEQUENCE</scope>
</reference>
<organism evidence="2">
    <name type="scientific">marine sediment metagenome</name>
    <dbReference type="NCBI Taxonomy" id="412755"/>
    <lineage>
        <taxon>unclassified sequences</taxon>
        <taxon>metagenomes</taxon>
        <taxon>ecological metagenomes</taxon>
    </lineage>
</organism>
<protein>
    <submittedName>
        <fullName evidence="2">Uncharacterized protein</fullName>
    </submittedName>
</protein>
<evidence type="ECO:0000313" key="2">
    <source>
        <dbReference type="EMBL" id="KKK71904.1"/>
    </source>
</evidence>
<feature type="region of interest" description="Disordered" evidence="1">
    <location>
        <begin position="1"/>
        <end position="45"/>
    </location>
</feature>
<dbReference type="EMBL" id="LAZR01057522">
    <property type="protein sequence ID" value="KKK71904.1"/>
    <property type="molecule type" value="Genomic_DNA"/>
</dbReference>
<dbReference type="AlphaFoldDB" id="A0A0F8ZZT2"/>
<evidence type="ECO:0000256" key="1">
    <source>
        <dbReference type="SAM" id="MobiDB-lite"/>
    </source>
</evidence>
<name>A0A0F8ZZT2_9ZZZZ</name>